<comment type="caution">
    <text evidence="2">The sequence shown here is derived from an EMBL/GenBank/DDBJ whole genome shotgun (WGS) entry which is preliminary data.</text>
</comment>
<feature type="transmembrane region" description="Helical" evidence="1">
    <location>
        <begin position="149"/>
        <end position="168"/>
    </location>
</feature>
<keyword evidence="1" id="KW-0812">Transmembrane</keyword>
<keyword evidence="1" id="KW-0472">Membrane</keyword>
<feature type="transmembrane region" description="Helical" evidence="1">
    <location>
        <begin position="27"/>
        <end position="46"/>
    </location>
</feature>
<reference evidence="2 3" key="1">
    <citation type="journal article" date="2016" name="Nat. Commun.">
        <title>Thousands of microbial genomes shed light on interconnected biogeochemical processes in an aquifer system.</title>
        <authorList>
            <person name="Anantharaman K."/>
            <person name="Brown C.T."/>
            <person name="Hug L.A."/>
            <person name="Sharon I."/>
            <person name="Castelle C.J."/>
            <person name="Probst A.J."/>
            <person name="Thomas B.C."/>
            <person name="Singh A."/>
            <person name="Wilkins M.J."/>
            <person name="Karaoz U."/>
            <person name="Brodie E.L."/>
            <person name="Williams K.H."/>
            <person name="Hubbard S.S."/>
            <person name="Banfield J.F."/>
        </authorList>
    </citation>
    <scope>NUCLEOTIDE SEQUENCE [LARGE SCALE GENOMIC DNA]</scope>
</reference>
<dbReference type="Proteomes" id="UP000176186">
    <property type="component" value="Unassembled WGS sequence"/>
</dbReference>
<proteinExistence type="predicted"/>
<keyword evidence="1" id="KW-1133">Transmembrane helix</keyword>
<organism evidence="2 3">
    <name type="scientific">Candidatus Gottesmanbacteria bacterium RIFOXYB1_FULL_47_11</name>
    <dbReference type="NCBI Taxonomy" id="1798401"/>
    <lineage>
        <taxon>Bacteria</taxon>
        <taxon>Candidatus Gottesmaniibacteriota</taxon>
    </lineage>
</organism>
<evidence type="ECO:0000256" key="1">
    <source>
        <dbReference type="SAM" id="Phobius"/>
    </source>
</evidence>
<accession>A0A1F6BFR8</accession>
<feature type="transmembrane region" description="Helical" evidence="1">
    <location>
        <begin position="385"/>
        <end position="403"/>
    </location>
</feature>
<name>A0A1F6BFR8_9BACT</name>
<feature type="transmembrane region" description="Helical" evidence="1">
    <location>
        <begin position="360"/>
        <end position="378"/>
    </location>
</feature>
<dbReference type="EMBL" id="MFKE01000010">
    <property type="protein sequence ID" value="OGG35653.1"/>
    <property type="molecule type" value="Genomic_DNA"/>
</dbReference>
<feature type="transmembrane region" description="Helical" evidence="1">
    <location>
        <begin position="303"/>
        <end position="323"/>
    </location>
</feature>
<dbReference type="AlphaFoldDB" id="A0A1F6BFR8"/>
<evidence type="ECO:0000313" key="2">
    <source>
        <dbReference type="EMBL" id="OGG35653.1"/>
    </source>
</evidence>
<feature type="transmembrane region" description="Helical" evidence="1">
    <location>
        <begin position="104"/>
        <end position="137"/>
    </location>
</feature>
<feature type="transmembrane region" description="Helical" evidence="1">
    <location>
        <begin position="200"/>
        <end position="226"/>
    </location>
</feature>
<protein>
    <recommendedName>
        <fullName evidence="4">Glycosyltransferase RgtA/B/C/D-like domain-containing protein</fullName>
    </recommendedName>
</protein>
<evidence type="ECO:0000313" key="3">
    <source>
        <dbReference type="Proteomes" id="UP000176186"/>
    </source>
</evidence>
<feature type="transmembrane region" description="Helical" evidence="1">
    <location>
        <begin position="238"/>
        <end position="258"/>
    </location>
</feature>
<dbReference type="STRING" id="1798401.A2363_04460"/>
<feature type="transmembrane region" description="Helical" evidence="1">
    <location>
        <begin position="330"/>
        <end position="348"/>
    </location>
</feature>
<sequence length="524" mass="59823">MIFLLLGKNSIWYDIFIRMHRVKRHTALILFLLVVIVGFALSPRIGPSWDEPDNMYSGGVYVNFFSHGFDPAYFTNLTDEASAYGKRIFPNDRMLAHLPPVHNYVGVLIVLAAQVLHIPLTAEVIIVSWHLATVLFFALMVAMTYRFGLLLGVSHSSSLFAGFAVFLYPQLFGHGLSNSKDIAQTAMVVTSLYYLVKKNLFFGAVLWGLGMATKFNAIYVPIIWGLSGISGIRGIKQWIIVVCIGLFTAFLVWPYLWFDTIHRILEVVQYFTTVGQGYRVVWDGMWYNVGSGIPLWWYPQASFLYTTPLLLLALFFFGFGILVRYRAQKPAWIILPIWIGIPLIRTLSPWSAFYDLLRHFLEIVPAVMLVAALGLEWFFQKKQHLFFTGIMLGSIIIGQMIYINATLFPYSTGYYNVLARNPNVNFDRDIEALSVKEAMEYVRTTLGNVRVFCTLGGHQSWYYLEPGLRYVFTPNEADVVVVVNKASHRMTPDHSPDMLSEFTLVHEICRGDAVFAWVYRRDPQ</sequence>
<gene>
    <name evidence="2" type="ORF">A2363_04460</name>
</gene>
<evidence type="ECO:0008006" key="4">
    <source>
        <dbReference type="Google" id="ProtNLM"/>
    </source>
</evidence>